<sequence length="345" mass="38499">MSLLREYTYGTPRSHHPLLLIQSSIAQSGVPLLRHIITGNNARQPTTSLVFCLLYRPSDLIEENVLYDHIKVYDWLGFVPGYNDSPFDVKEQILQAVREAPAGKLNVIVDSVDTLDGSSTETHKFIRTLLRLLQERHHPARLVLHVHQSSELVSLLTQVSLSPSLVYLTVHPPALLVHIAKEYLTPPPPSSSDAKFWSVFLPIRDRLYESINLVHDPRGEGSGHSTDMVVEVLVRGSNGANRRHGMSRVLEGWSITRKEPSELVSLESLKGIWRKVAEEAAPDPTQNVSFNLKLTPGQQESRAQVPLPYVLDNKPTQQPAAGAIIYDPDSADDIDDDDPDEDLDI</sequence>
<dbReference type="STRING" id="946122.A0A0C2T4F2"/>
<evidence type="ECO:0000256" key="4">
    <source>
        <dbReference type="ARBA" id="ARBA00009567"/>
    </source>
</evidence>
<accession>A0A0C2T4F2</accession>
<evidence type="ECO:0000256" key="8">
    <source>
        <dbReference type="ARBA" id="ARBA00023242"/>
    </source>
</evidence>
<dbReference type="GO" id="GO:0033588">
    <property type="term" value="C:elongator holoenzyme complex"/>
    <property type="evidence" value="ECO:0007669"/>
    <property type="project" value="InterPro"/>
</dbReference>
<dbReference type="InterPro" id="IPR027417">
    <property type="entry name" value="P-loop_NTPase"/>
</dbReference>
<organism evidence="10 11">
    <name type="scientific">Amanita muscaria (strain Koide BX008)</name>
    <dbReference type="NCBI Taxonomy" id="946122"/>
    <lineage>
        <taxon>Eukaryota</taxon>
        <taxon>Fungi</taxon>
        <taxon>Dikarya</taxon>
        <taxon>Basidiomycota</taxon>
        <taxon>Agaricomycotina</taxon>
        <taxon>Agaricomycetes</taxon>
        <taxon>Agaricomycetidae</taxon>
        <taxon>Agaricales</taxon>
        <taxon>Pluteineae</taxon>
        <taxon>Amanitaceae</taxon>
        <taxon>Amanita</taxon>
    </lineage>
</organism>
<dbReference type="GO" id="GO:0002098">
    <property type="term" value="P:tRNA wobble uridine modification"/>
    <property type="evidence" value="ECO:0007669"/>
    <property type="project" value="InterPro"/>
</dbReference>
<dbReference type="PANTHER" id="PTHR15641:SF1">
    <property type="entry name" value="ELONGATOR COMPLEX PROTEIN 5"/>
    <property type="match status" value="1"/>
</dbReference>
<comment type="similarity">
    <text evidence="4">Belongs to the ELP5 family.</text>
</comment>
<evidence type="ECO:0000313" key="10">
    <source>
        <dbReference type="EMBL" id="KIL70780.1"/>
    </source>
</evidence>
<gene>
    <name evidence="10" type="ORF">M378DRAFT_183368</name>
</gene>
<evidence type="ECO:0000256" key="9">
    <source>
        <dbReference type="SAM" id="MobiDB-lite"/>
    </source>
</evidence>
<dbReference type="Proteomes" id="UP000054549">
    <property type="component" value="Unassembled WGS sequence"/>
</dbReference>
<feature type="compositionally biased region" description="Acidic residues" evidence="9">
    <location>
        <begin position="329"/>
        <end position="345"/>
    </location>
</feature>
<dbReference type="EMBL" id="KN818223">
    <property type="protein sequence ID" value="KIL70780.1"/>
    <property type="molecule type" value="Genomic_DNA"/>
</dbReference>
<evidence type="ECO:0000313" key="11">
    <source>
        <dbReference type="Proteomes" id="UP000054549"/>
    </source>
</evidence>
<evidence type="ECO:0000256" key="6">
    <source>
        <dbReference type="ARBA" id="ARBA00022490"/>
    </source>
</evidence>
<proteinExistence type="inferred from homology"/>
<keyword evidence="8" id="KW-0539">Nucleus</keyword>
<reference evidence="10 11" key="1">
    <citation type="submission" date="2014-04" db="EMBL/GenBank/DDBJ databases">
        <title>Evolutionary Origins and Diversification of the Mycorrhizal Mutualists.</title>
        <authorList>
            <consortium name="DOE Joint Genome Institute"/>
            <consortium name="Mycorrhizal Genomics Consortium"/>
            <person name="Kohler A."/>
            <person name="Kuo A."/>
            <person name="Nagy L.G."/>
            <person name="Floudas D."/>
            <person name="Copeland A."/>
            <person name="Barry K.W."/>
            <person name="Cichocki N."/>
            <person name="Veneault-Fourrey C."/>
            <person name="LaButti K."/>
            <person name="Lindquist E.A."/>
            <person name="Lipzen A."/>
            <person name="Lundell T."/>
            <person name="Morin E."/>
            <person name="Murat C."/>
            <person name="Riley R."/>
            <person name="Ohm R."/>
            <person name="Sun H."/>
            <person name="Tunlid A."/>
            <person name="Henrissat B."/>
            <person name="Grigoriev I.V."/>
            <person name="Hibbett D.S."/>
            <person name="Martin F."/>
        </authorList>
    </citation>
    <scope>NUCLEOTIDE SEQUENCE [LARGE SCALE GENOMIC DNA]</scope>
    <source>
        <strain evidence="10 11">Koide BX008</strain>
    </source>
</reference>
<evidence type="ECO:0000256" key="7">
    <source>
        <dbReference type="ARBA" id="ARBA00022694"/>
    </source>
</evidence>
<comment type="pathway">
    <text evidence="3">tRNA modification; 5-methoxycarbonylmethyl-2-thiouridine-tRNA biosynthesis.</text>
</comment>
<comment type="subcellular location">
    <subcellularLocation>
        <location evidence="2">Cytoplasm</location>
    </subcellularLocation>
    <subcellularLocation>
        <location evidence="1">Nucleus</location>
    </subcellularLocation>
</comment>
<dbReference type="InParanoid" id="A0A0C2T4F2"/>
<name>A0A0C2T4F2_AMAMK</name>
<dbReference type="OrthoDB" id="166907at2759"/>
<evidence type="ECO:0000256" key="3">
    <source>
        <dbReference type="ARBA" id="ARBA00005043"/>
    </source>
</evidence>
<keyword evidence="6" id="KW-0963">Cytoplasm</keyword>
<protein>
    <recommendedName>
        <fullName evidence="5">Elongator complex protein 5</fullName>
    </recommendedName>
</protein>
<keyword evidence="7" id="KW-0819">tRNA processing</keyword>
<dbReference type="GO" id="GO:0005634">
    <property type="term" value="C:nucleus"/>
    <property type="evidence" value="ECO:0007669"/>
    <property type="project" value="UniProtKB-SubCell"/>
</dbReference>
<dbReference type="PANTHER" id="PTHR15641">
    <property type="entry name" value="ELONGATOR COMPLEX PROTEIN 5"/>
    <property type="match status" value="1"/>
</dbReference>
<keyword evidence="11" id="KW-1185">Reference proteome</keyword>
<feature type="region of interest" description="Disordered" evidence="9">
    <location>
        <begin position="312"/>
        <end position="345"/>
    </location>
</feature>
<dbReference type="UniPathway" id="UPA00988"/>
<dbReference type="GO" id="GO:0005829">
    <property type="term" value="C:cytosol"/>
    <property type="evidence" value="ECO:0007669"/>
    <property type="project" value="TreeGrafter"/>
</dbReference>
<dbReference type="Gene3D" id="3.40.50.300">
    <property type="entry name" value="P-loop containing nucleotide triphosphate hydrolases"/>
    <property type="match status" value="1"/>
</dbReference>
<evidence type="ECO:0000256" key="2">
    <source>
        <dbReference type="ARBA" id="ARBA00004496"/>
    </source>
</evidence>
<dbReference type="Pfam" id="PF10483">
    <property type="entry name" value="Elong_Iki1"/>
    <property type="match status" value="1"/>
</dbReference>
<evidence type="ECO:0000256" key="1">
    <source>
        <dbReference type="ARBA" id="ARBA00004123"/>
    </source>
</evidence>
<dbReference type="AlphaFoldDB" id="A0A0C2T4F2"/>
<dbReference type="GO" id="GO:0000049">
    <property type="term" value="F:tRNA binding"/>
    <property type="evidence" value="ECO:0007669"/>
    <property type="project" value="TreeGrafter"/>
</dbReference>
<evidence type="ECO:0000256" key="5">
    <source>
        <dbReference type="ARBA" id="ARBA00020264"/>
    </source>
</evidence>
<dbReference type="HOGENOM" id="CLU_069162_0_0_1"/>
<dbReference type="InterPro" id="IPR019519">
    <property type="entry name" value="Elp5"/>
</dbReference>